<feature type="chain" id="PRO_5046702349" evidence="1">
    <location>
        <begin position="23"/>
        <end position="297"/>
    </location>
</feature>
<dbReference type="RefSeq" id="WP_248956781.1">
    <property type="nucleotide sequence ID" value="NZ_JAKIKU010000014.1"/>
</dbReference>
<feature type="signal peptide" evidence="1">
    <location>
        <begin position="1"/>
        <end position="22"/>
    </location>
</feature>
<reference evidence="2 3" key="1">
    <citation type="submission" date="2022-01" db="EMBL/GenBank/DDBJ databases">
        <title>Whole genome-based taxonomy of the Shewanellaceae.</title>
        <authorList>
            <person name="Martin-Rodriguez A.J."/>
        </authorList>
    </citation>
    <scope>NUCLEOTIDE SEQUENCE [LARGE SCALE GENOMIC DNA]</scope>
    <source>
        <strain evidence="2 3">DSM 24955</strain>
    </source>
</reference>
<gene>
    <name evidence="2" type="ORF">L2737_19015</name>
</gene>
<comment type="caution">
    <text evidence="2">The sequence shown here is derived from an EMBL/GenBank/DDBJ whole genome shotgun (WGS) entry which is preliminary data.</text>
</comment>
<name>A0ABT0KU80_9GAMM</name>
<keyword evidence="3" id="KW-1185">Reference proteome</keyword>
<sequence length="297" mass="34005">MKVLISISVFSFLMQICPPVMANVFNTVVSVQCNECVSSDDYRVAAISALRDREQKVVNVVNFNEFDVRKFDVKKLQVEVCSDYSKSATKGFCRMEDGSIVKPLKLTNIAREQFILFAEELYQIDFFQPVNISVDYQVAGSAWELIGSGYLPNKVSDTWRQQSEYSDLVNRYKHGMQVSYQTRIFVTNLSPKIVYRFSDESQFNSEVDMIDMDEQLHYKFIALQDEHNNFLDMAEDPIFTLGDKFQFESQQSEDYMVMKKVVEAYGFMTESKATPSGIAVTIVACTSSDNPCQYSAF</sequence>
<evidence type="ECO:0000313" key="3">
    <source>
        <dbReference type="Proteomes" id="UP001202134"/>
    </source>
</evidence>
<keyword evidence="1" id="KW-0732">Signal</keyword>
<evidence type="ECO:0000313" key="2">
    <source>
        <dbReference type="EMBL" id="MCL1047395.1"/>
    </source>
</evidence>
<accession>A0ABT0KU80</accession>
<evidence type="ECO:0000256" key="1">
    <source>
        <dbReference type="SAM" id="SignalP"/>
    </source>
</evidence>
<dbReference type="EMBL" id="JAKIKU010000014">
    <property type="protein sequence ID" value="MCL1047395.1"/>
    <property type="molecule type" value="Genomic_DNA"/>
</dbReference>
<proteinExistence type="predicted"/>
<organism evidence="2 3">
    <name type="scientific">Shewanella electrodiphila</name>
    <dbReference type="NCBI Taxonomy" id="934143"/>
    <lineage>
        <taxon>Bacteria</taxon>
        <taxon>Pseudomonadati</taxon>
        <taxon>Pseudomonadota</taxon>
        <taxon>Gammaproteobacteria</taxon>
        <taxon>Alteromonadales</taxon>
        <taxon>Shewanellaceae</taxon>
        <taxon>Shewanella</taxon>
    </lineage>
</organism>
<dbReference type="Proteomes" id="UP001202134">
    <property type="component" value="Unassembled WGS sequence"/>
</dbReference>
<protein>
    <submittedName>
        <fullName evidence="2">Uncharacterized protein</fullName>
    </submittedName>
</protein>